<dbReference type="InterPro" id="IPR026838">
    <property type="entry name" value="YheC/D"/>
</dbReference>
<organism evidence="1 2">
    <name type="scientific">Tumebacillus amylolyticus</name>
    <dbReference type="NCBI Taxonomy" id="2801339"/>
    <lineage>
        <taxon>Bacteria</taxon>
        <taxon>Bacillati</taxon>
        <taxon>Bacillota</taxon>
        <taxon>Bacilli</taxon>
        <taxon>Bacillales</taxon>
        <taxon>Alicyclobacillaceae</taxon>
        <taxon>Tumebacillus</taxon>
    </lineage>
</organism>
<comment type="caution">
    <text evidence="1">The sequence shown here is derived from an EMBL/GenBank/DDBJ whole genome shotgun (WGS) entry which is preliminary data.</text>
</comment>
<gene>
    <name evidence="1" type="ORF">JJB07_18020</name>
</gene>
<accession>A0ABS1JE31</accession>
<protein>
    <submittedName>
        <fullName evidence="1">YheC/YheD family protein</fullName>
    </submittedName>
</protein>
<dbReference type="Proteomes" id="UP000602284">
    <property type="component" value="Unassembled WGS sequence"/>
</dbReference>
<sequence length="375" mass="42245">MSEQNRWIGILSVRRPGSKSFRGNHENFHDICEMGRRLGLNVAVYLAEGMLGSEERIEAYLQRRVAGKRVWKKTTLPYPSVVYNRVPDRKAEVLPAVQRAKKKLAERGIPMFNHSFFDKRQLSEWLAGAKETAGYLPETEEITDAAQLDSWFGRSPLLYVKPVDGKAGDGILQVQRLRNGTGGWQVVAQQNGRRTRTLYATQSEAAHAVWNRVRGRAFLIQQGIDLATCRRRKFDLRMLVQKNQHGTWKVTGVGARVADADGITTHVPNGGEIAPARTTLQTAFGNERGDEILSKARETAVVFARTLEQCVRREGGLLGEISLDVGVDTSGNLWFFEANAKPMKFDEPRIRAMSLMRLLRYCEHLCRTRKKAPGV</sequence>
<dbReference type="RefSeq" id="WP_201637462.1">
    <property type="nucleotide sequence ID" value="NZ_JAEQNB010000006.1"/>
</dbReference>
<name>A0ABS1JE31_9BACL</name>
<evidence type="ECO:0000313" key="1">
    <source>
        <dbReference type="EMBL" id="MBL0388503.1"/>
    </source>
</evidence>
<evidence type="ECO:0000313" key="2">
    <source>
        <dbReference type="Proteomes" id="UP000602284"/>
    </source>
</evidence>
<proteinExistence type="predicted"/>
<reference evidence="1 2" key="1">
    <citation type="submission" date="2021-01" db="EMBL/GenBank/DDBJ databases">
        <title>Tumebacillus sp. strain ITR2 16S ribosomal RNA gene Genome sequencing and assembly.</title>
        <authorList>
            <person name="Kang M."/>
        </authorList>
    </citation>
    <scope>NUCLEOTIDE SEQUENCE [LARGE SCALE GENOMIC DNA]</scope>
    <source>
        <strain evidence="1 2">ITR2</strain>
    </source>
</reference>
<dbReference type="Pfam" id="PF14398">
    <property type="entry name" value="ATPgrasp_YheCD"/>
    <property type="match status" value="1"/>
</dbReference>
<dbReference type="EMBL" id="JAEQNB010000006">
    <property type="protein sequence ID" value="MBL0388503.1"/>
    <property type="molecule type" value="Genomic_DNA"/>
</dbReference>
<keyword evidence="2" id="KW-1185">Reference proteome</keyword>
<dbReference type="SUPFAM" id="SSF56059">
    <property type="entry name" value="Glutathione synthetase ATP-binding domain-like"/>
    <property type="match status" value="1"/>
</dbReference>